<evidence type="ECO:0000256" key="1">
    <source>
        <dbReference type="ARBA" id="ARBA00004123"/>
    </source>
</evidence>
<gene>
    <name evidence="4" type="ORF">Aory04_001009700</name>
</gene>
<feature type="compositionally biased region" description="Polar residues" evidence="3">
    <location>
        <begin position="42"/>
        <end position="53"/>
    </location>
</feature>
<evidence type="ECO:0000313" key="4">
    <source>
        <dbReference type="EMBL" id="GMG34787.1"/>
    </source>
</evidence>
<evidence type="ECO:0000256" key="2">
    <source>
        <dbReference type="ARBA" id="ARBA00023242"/>
    </source>
</evidence>
<proteinExistence type="predicted"/>
<evidence type="ECO:0000256" key="3">
    <source>
        <dbReference type="SAM" id="MobiDB-lite"/>
    </source>
</evidence>
<dbReference type="GO" id="GO:0000976">
    <property type="term" value="F:transcription cis-regulatory region binding"/>
    <property type="evidence" value="ECO:0007669"/>
    <property type="project" value="TreeGrafter"/>
</dbReference>
<protein>
    <submittedName>
        <fullName evidence="4">Unnamed protein product</fullName>
    </submittedName>
</protein>
<organism evidence="4 5">
    <name type="scientific">Aspergillus oryzae</name>
    <name type="common">Yellow koji mold</name>
    <dbReference type="NCBI Taxonomy" id="5062"/>
    <lineage>
        <taxon>Eukaryota</taxon>
        <taxon>Fungi</taxon>
        <taxon>Dikarya</taxon>
        <taxon>Ascomycota</taxon>
        <taxon>Pezizomycotina</taxon>
        <taxon>Eurotiomycetes</taxon>
        <taxon>Eurotiomycetidae</taxon>
        <taxon>Eurotiales</taxon>
        <taxon>Aspergillaceae</taxon>
        <taxon>Aspergillus</taxon>
        <taxon>Aspergillus subgen. Circumdati</taxon>
    </lineage>
</organism>
<dbReference type="Pfam" id="PF11951">
    <property type="entry name" value="Fungal_trans_2"/>
    <property type="match status" value="1"/>
</dbReference>
<dbReference type="EMBL" id="BSYA01000149">
    <property type="protein sequence ID" value="GMG34787.1"/>
    <property type="molecule type" value="Genomic_DNA"/>
</dbReference>
<comment type="caution">
    <text evidence="4">The sequence shown here is derived from an EMBL/GenBank/DDBJ whole genome shotgun (WGS) entry which is preliminary data.</text>
</comment>
<dbReference type="AlphaFoldDB" id="A0AAN4YTB2"/>
<dbReference type="GO" id="GO:0005634">
    <property type="term" value="C:nucleus"/>
    <property type="evidence" value="ECO:0007669"/>
    <property type="project" value="UniProtKB-SubCell"/>
</dbReference>
<dbReference type="InterPro" id="IPR021858">
    <property type="entry name" value="Fun_TF"/>
</dbReference>
<sequence>MWAEPLKPSAEIFQQVLPPKRRRVSPSPSLSASSPAAPVEQLSPNSTVFSGYTTVPSTPSEYGAIEICTPQDEDNDSHGNDDLALDVTHSENCAVLVPKQCGSLSHLSNLEMHYLQYHMEQGSKLLANLESDENPLRSLIIPYALSSPLLMKALCAVSAMHLANRSCGNLSAQNAAANYYVRTMSGLRSALSKAPVEGFPTDSILAVALLCKYEIVRGSVKQWAVHLSALEKLVVSRGGFSTFDQDTAEFLWGLYVVVSITYDAQLINTHRFMYAHNVARVTNRKQITNYIPGEEALSLRKLDIYIGYTEDIIRLCPRIADLPLLSHDPVALGLEIHTMYVIPNTKTG</sequence>
<name>A0AAN4YTB2_ASPOZ</name>
<reference evidence="4" key="1">
    <citation type="submission" date="2023-04" db="EMBL/GenBank/DDBJ databases">
        <title>Aspergillus oryzae NBRC 4228.</title>
        <authorList>
            <person name="Ichikawa N."/>
            <person name="Sato H."/>
            <person name="Tonouchi N."/>
        </authorList>
    </citation>
    <scope>NUCLEOTIDE SEQUENCE</scope>
    <source>
        <strain evidence="4">NBRC 4228</strain>
    </source>
</reference>
<dbReference type="PANTHER" id="PTHR37534">
    <property type="entry name" value="TRANSCRIPTIONAL ACTIVATOR PROTEIN UGA3"/>
    <property type="match status" value="1"/>
</dbReference>
<feature type="compositionally biased region" description="Low complexity" evidence="3">
    <location>
        <begin position="25"/>
        <end position="39"/>
    </location>
</feature>
<feature type="region of interest" description="Disordered" evidence="3">
    <location>
        <begin position="17"/>
        <end position="53"/>
    </location>
</feature>
<evidence type="ECO:0000313" key="5">
    <source>
        <dbReference type="Proteomes" id="UP001165205"/>
    </source>
</evidence>
<accession>A0AAN4YTB2</accession>
<dbReference type="PANTHER" id="PTHR37534:SF16">
    <property type="entry name" value="ZN(II)2CYS6 TRANSCRIPTION FACTOR (EUROFUNG)-RELATED"/>
    <property type="match status" value="1"/>
</dbReference>
<dbReference type="Proteomes" id="UP001165205">
    <property type="component" value="Unassembled WGS sequence"/>
</dbReference>
<dbReference type="GO" id="GO:0003700">
    <property type="term" value="F:DNA-binding transcription factor activity"/>
    <property type="evidence" value="ECO:0007669"/>
    <property type="project" value="TreeGrafter"/>
</dbReference>
<dbReference type="GO" id="GO:0045944">
    <property type="term" value="P:positive regulation of transcription by RNA polymerase II"/>
    <property type="evidence" value="ECO:0007669"/>
    <property type="project" value="TreeGrafter"/>
</dbReference>
<comment type="subcellular location">
    <subcellularLocation>
        <location evidence="1">Nucleus</location>
    </subcellularLocation>
</comment>
<keyword evidence="2" id="KW-0539">Nucleus</keyword>